<keyword evidence="7" id="KW-0458">Lysosome</keyword>
<dbReference type="GO" id="GO:0005765">
    <property type="term" value="C:lysosomal membrane"/>
    <property type="evidence" value="ECO:0007669"/>
    <property type="project" value="UniProtKB-SubCell"/>
</dbReference>
<feature type="transmembrane region" description="Helical" evidence="25">
    <location>
        <begin position="480"/>
        <end position="503"/>
    </location>
</feature>
<dbReference type="OMA" id="TINSVQC"/>
<comment type="similarity">
    <text evidence="2">Belongs to the major facilitator superfamily.</text>
</comment>
<dbReference type="EMBL" id="ACVC01000099">
    <property type="protein sequence ID" value="EFO64298.1"/>
    <property type="molecule type" value="Genomic_DNA"/>
</dbReference>
<evidence type="ECO:0000256" key="15">
    <source>
        <dbReference type="ARBA" id="ARBA00044899"/>
    </source>
</evidence>
<reference evidence="26 27" key="1">
    <citation type="journal article" date="2010" name="BMC Genomics">
        <title>Genome analysis and comparative genomics of a Giardia intestinalis assemblage E isolate.</title>
        <authorList>
            <person name="Jerlstrom-Hultqvist J."/>
            <person name="Franzen O."/>
            <person name="Ankarklev J."/>
            <person name="Xu F."/>
            <person name="Nohynkova E."/>
            <person name="Andersson J.O."/>
            <person name="Svard S.G."/>
            <person name="Andersson B."/>
        </authorList>
    </citation>
    <scope>NUCLEOTIDE SEQUENCE [LARGE SCALE GENOMIC DNA]</scope>
    <source>
        <strain evidence="26 27">P15</strain>
    </source>
</reference>
<evidence type="ECO:0000256" key="10">
    <source>
        <dbReference type="ARBA" id="ARBA00044881"/>
    </source>
</evidence>
<dbReference type="AlphaFoldDB" id="E1EZS0"/>
<dbReference type="Gene3D" id="1.20.1250.20">
    <property type="entry name" value="MFS general substrate transporter like domains"/>
    <property type="match status" value="1"/>
</dbReference>
<name>E1EZS0_GIAIA</name>
<evidence type="ECO:0000313" key="26">
    <source>
        <dbReference type="EMBL" id="EFO64298.1"/>
    </source>
</evidence>
<organism evidence="26 27">
    <name type="scientific">Giardia intestinalis (strain P15)</name>
    <name type="common">Giardia lamblia</name>
    <dbReference type="NCBI Taxonomy" id="658858"/>
    <lineage>
        <taxon>Eukaryota</taxon>
        <taxon>Metamonada</taxon>
        <taxon>Diplomonadida</taxon>
        <taxon>Hexamitidae</taxon>
        <taxon>Giardiinae</taxon>
        <taxon>Giardia</taxon>
    </lineage>
</organism>
<comment type="catalytic activity">
    <reaction evidence="18">
        <text>L-histidyl-L-alpha-amino acid(out) = L-histidyl-L-alpha-amino acid(in)</text>
        <dbReference type="Rhea" id="RHEA:79379"/>
        <dbReference type="ChEBI" id="CHEBI:229964"/>
    </reaction>
</comment>
<evidence type="ECO:0000256" key="6">
    <source>
        <dbReference type="ARBA" id="ARBA00023136"/>
    </source>
</evidence>
<evidence type="ECO:0000313" key="27">
    <source>
        <dbReference type="Proteomes" id="UP000008974"/>
    </source>
</evidence>
<comment type="catalytic activity">
    <reaction evidence="9">
        <text>L-histidyl-glycine(out) = L-histidyl-glycine(in)</text>
        <dbReference type="Rhea" id="RHEA:79395"/>
        <dbReference type="ChEBI" id="CHEBI:229957"/>
    </reaction>
</comment>
<keyword evidence="5 25" id="KW-1133">Transmembrane helix</keyword>
<comment type="catalytic activity">
    <reaction evidence="14">
        <text>L-aspartyl-L-lysine(out) = L-aspartyl-L-lysine(in)</text>
        <dbReference type="Rhea" id="RHEA:79411"/>
        <dbReference type="ChEBI" id="CHEBI:229953"/>
    </reaction>
</comment>
<dbReference type="VEuPathDB" id="GiardiaDB:GLP15_1241"/>
<evidence type="ECO:0000256" key="18">
    <source>
        <dbReference type="ARBA" id="ARBA00044912"/>
    </source>
</evidence>
<comment type="catalytic activity">
    <reaction evidence="20">
        <text>L-lysyl-glycine(out) = L-lysyl-glycine(in)</text>
        <dbReference type="Rhea" id="RHEA:79407"/>
        <dbReference type="ChEBI" id="CHEBI:191202"/>
    </reaction>
</comment>
<evidence type="ECO:0000256" key="3">
    <source>
        <dbReference type="ARBA" id="ARBA00022448"/>
    </source>
</evidence>
<evidence type="ECO:0000256" key="11">
    <source>
        <dbReference type="ARBA" id="ARBA00044884"/>
    </source>
</evidence>
<protein>
    <recommendedName>
        <fullName evidence="21">Lysosomal dipeptide transporter MFSD1</fullName>
    </recommendedName>
    <alternativeName>
        <fullName evidence="22">Major facilitator superfamily domain-containing protein 1</fullName>
    </alternativeName>
</protein>
<evidence type="ECO:0000256" key="12">
    <source>
        <dbReference type="ARBA" id="ARBA00044891"/>
    </source>
</evidence>
<comment type="catalytic activity">
    <reaction evidence="12">
        <text>L-lysyl-L-alpha-amino acid(out) = L-lysyl-L-alpha-amino acid(in)</text>
        <dbReference type="Rhea" id="RHEA:79387"/>
        <dbReference type="ChEBI" id="CHEBI:229965"/>
    </reaction>
</comment>
<keyword evidence="6 25" id="KW-0472">Membrane</keyword>
<dbReference type="GO" id="GO:0022857">
    <property type="term" value="F:transmembrane transporter activity"/>
    <property type="evidence" value="ECO:0007669"/>
    <property type="project" value="InterPro"/>
</dbReference>
<comment type="subcellular location">
    <subcellularLocation>
        <location evidence="1">Lysosome membrane</location>
        <topology evidence="1">Multi-pass membrane protein</topology>
    </subcellularLocation>
</comment>
<proteinExistence type="inferred from homology"/>
<evidence type="ECO:0000256" key="20">
    <source>
        <dbReference type="ARBA" id="ARBA00044924"/>
    </source>
</evidence>
<comment type="subunit">
    <text evidence="24">Homodimer. Interacts with lysosomal protein GLMP (via lumenal domain); the interaction starts while both proteins are still in the endoplasmic reticulum and is required for stabilization of MFSD1 in lysosomes but has no direct effect on its targeting to lysosomes or transporter activity.</text>
</comment>
<evidence type="ECO:0000256" key="14">
    <source>
        <dbReference type="ARBA" id="ARBA00044898"/>
    </source>
</evidence>
<evidence type="ECO:0000256" key="9">
    <source>
        <dbReference type="ARBA" id="ARBA00044878"/>
    </source>
</evidence>
<dbReference type="OrthoDB" id="10256972at2759"/>
<accession>E1EZS0</accession>
<gene>
    <name evidence="26" type="ORF">GLP15_1241</name>
</gene>
<dbReference type="Pfam" id="PF07690">
    <property type="entry name" value="MFS_1"/>
    <property type="match status" value="1"/>
</dbReference>
<feature type="transmembrane region" description="Helical" evidence="25">
    <location>
        <begin position="59"/>
        <end position="82"/>
    </location>
</feature>
<evidence type="ECO:0000256" key="4">
    <source>
        <dbReference type="ARBA" id="ARBA00022692"/>
    </source>
</evidence>
<sequence>MDELASFMPLRRRSRCTEGTLIVIHIFFISITLIPVNIFASSSNPLSKLIIDTFQRQDIISLTATINSVQCFFSTFLVSFFIDTFGPQYFLVPIHALQLLCAIACAFCTTATQFIIIQFVSGLSGEAVIMAQARLMQYFIPFHWQPVGFGLIFASVMLGHTLASIVIGSMNNLRVAYLSCACLIFFSTVLGAIYTFLEVRRKYFEDLLNEYVAIADLQRQSMLANVELNTPFPETLPETQSNTEHTKISISVSSTKYNKTLLSQFAIPHSRSRNWNSSDKGEISTKLPSQMFIHSEIMMYLDNPDVSISDISTLRSFEGSVTYVMETEETMEITICGESSPLYDKKIIYQLPSRRTRRCTCQRCKELFLSSLISIKEAPLALFMVMIPRILVIGAVGTFNATSVLSLSSILSIRNEDAILAVGLSQLLSSIVLFMSGLLSRLSYFGPIFFVLIGTIMYTITQVTLYILGKVEKFHTALSAQVLMSFLGISIGFFAANFAFVIATLAGRKIPATSLGLVFSLQYVISSVFIPVVRYISTKFDYRQTCWVIIGLFSLGIPFIIYGTVAIARLNPRLISKIPITIPEPHKVSVKVLRPEDEALIRENESSRVIQNDQKSEDGM</sequence>
<evidence type="ECO:0000256" key="21">
    <source>
        <dbReference type="ARBA" id="ARBA00044985"/>
    </source>
</evidence>
<evidence type="ECO:0000256" key="23">
    <source>
        <dbReference type="ARBA" id="ARBA00045709"/>
    </source>
</evidence>
<evidence type="ECO:0000256" key="5">
    <source>
        <dbReference type="ARBA" id="ARBA00022989"/>
    </source>
</evidence>
<dbReference type="InterPro" id="IPR036259">
    <property type="entry name" value="MFS_trans_sf"/>
</dbReference>
<evidence type="ECO:0000256" key="16">
    <source>
        <dbReference type="ARBA" id="ARBA00044900"/>
    </source>
</evidence>
<comment type="catalytic activity">
    <reaction evidence="13">
        <text>L-alpha-aminoacyl-L-lysine(out) = L-alpha-aminoacyl-L-lysine(in)</text>
        <dbReference type="Rhea" id="RHEA:79383"/>
        <dbReference type="ChEBI" id="CHEBI:229966"/>
    </reaction>
</comment>
<dbReference type="PANTHER" id="PTHR23512:SF3">
    <property type="entry name" value="MAJOR FACILITATOR SUPERFAMILY DOMAIN-CONTAINING PROTEIN 1"/>
    <property type="match status" value="1"/>
</dbReference>
<feature type="transmembrane region" description="Helical" evidence="25">
    <location>
        <begin position="515"/>
        <end position="536"/>
    </location>
</feature>
<comment type="catalytic activity">
    <reaction evidence="15">
        <text>L-arginyl-L-alpha-amino acid(out) = L-arginyl-L-alpha-amino acid(in)</text>
        <dbReference type="Rhea" id="RHEA:79371"/>
        <dbReference type="ChEBI" id="CHEBI:84315"/>
    </reaction>
</comment>
<comment type="caution">
    <text evidence="26">The sequence shown here is derived from an EMBL/GenBank/DDBJ whole genome shotgun (WGS) entry which is preliminary data.</text>
</comment>
<dbReference type="SUPFAM" id="SSF103473">
    <property type="entry name" value="MFS general substrate transporter"/>
    <property type="match status" value="1"/>
</dbReference>
<comment type="catalytic activity">
    <reaction evidence="10">
        <text>L-alpha-aminoacyl-L-arginine(out) = L-alpha-aminoacyl-L-arginine(in)</text>
        <dbReference type="Rhea" id="RHEA:79367"/>
        <dbReference type="ChEBI" id="CHEBI:229968"/>
    </reaction>
</comment>
<dbReference type="Proteomes" id="UP000008974">
    <property type="component" value="Unassembled WGS sequence"/>
</dbReference>
<evidence type="ECO:0000256" key="25">
    <source>
        <dbReference type="SAM" id="Phobius"/>
    </source>
</evidence>
<evidence type="ECO:0000256" key="19">
    <source>
        <dbReference type="ARBA" id="ARBA00044919"/>
    </source>
</evidence>
<comment type="function">
    <text evidence="23">Lysosomal dipeptide uniporter that selectively exports lysine, arginine or histidine-containing dipeptides with a net positive charge from the lysosome lumen into the cytosol. Could play a role in a specific type of protein O-glycosylation indirectly regulating macrophages migration and tissue invasion. Also essential for liver homeostasis.</text>
</comment>
<comment type="catalytic activity">
    <reaction evidence="19">
        <text>L-alanyl-L-lysine(out) = L-alanyl-L-lysine(in)</text>
        <dbReference type="Rhea" id="RHEA:79415"/>
        <dbReference type="ChEBI" id="CHEBI:192470"/>
    </reaction>
</comment>
<comment type="catalytic activity">
    <reaction evidence="17">
        <text>L-arginyl-glycine(out) = L-arginyl-glycine(in)</text>
        <dbReference type="Rhea" id="RHEA:79391"/>
        <dbReference type="ChEBI" id="CHEBI:229955"/>
    </reaction>
</comment>
<feature type="transmembrane region" description="Helical" evidence="25">
    <location>
        <begin position="175"/>
        <end position="197"/>
    </location>
</feature>
<evidence type="ECO:0000256" key="17">
    <source>
        <dbReference type="ARBA" id="ARBA00044903"/>
    </source>
</evidence>
<evidence type="ECO:0000256" key="7">
    <source>
        <dbReference type="ARBA" id="ARBA00023228"/>
    </source>
</evidence>
<evidence type="ECO:0000256" key="13">
    <source>
        <dbReference type="ARBA" id="ARBA00044893"/>
    </source>
</evidence>
<feature type="transmembrane region" description="Helical" evidence="25">
    <location>
        <begin position="147"/>
        <end position="169"/>
    </location>
</feature>
<evidence type="ECO:0000256" key="22">
    <source>
        <dbReference type="ARBA" id="ARBA00045018"/>
    </source>
</evidence>
<comment type="catalytic activity">
    <reaction evidence="11">
        <text>L-alpha-aminoacyl-L-histidine(out) = L-alpha-aminoacyl-L-histidine(in)</text>
        <dbReference type="Rhea" id="RHEA:79375"/>
        <dbReference type="ChEBI" id="CHEBI:229967"/>
    </reaction>
</comment>
<feature type="transmembrane region" description="Helical" evidence="25">
    <location>
        <begin position="21"/>
        <end position="39"/>
    </location>
</feature>
<keyword evidence="3" id="KW-0813">Transport</keyword>
<evidence type="ECO:0000256" key="8">
    <source>
        <dbReference type="ARBA" id="ARBA00044876"/>
    </source>
</evidence>
<evidence type="ECO:0000256" key="2">
    <source>
        <dbReference type="ARBA" id="ARBA00008335"/>
    </source>
</evidence>
<comment type="catalytic activity">
    <reaction evidence="8">
        <text>L-lysyl-L-alanine(out) = L-lysyl-L-alanine(in)</text>
        <dbReference type="Rhea" id="RHEA:79399"/>
        <dbReference type="ChEBI" id="CHEBI:229954"/>
    </reaction>
</comment>
<keyword evidence="4 25" id="KW-0812">Transmembrane</keyword>
<evidence type="ECO:0000256" key="1">
    <source>
        <dbReference type="ARBA" id="ARBA00004155"/>
    </source>
</evidence>
<feature type="transmembrane region" description="Helical" evidence="25">
    <location>
        <begin position="548"/>
        <end position="568"/>
    </location>
</feature>
<feature type="transmembrane region" description="Helical" evidence="25">
    <location>
        <begin position="448"/>
        <end position="468"/>
    </location>
</feature>
<dbReference type="PANTHER" id="PTHR23512">
    <property type="entry name" value="MAJOR FACILITATOR SUPERFAMILY DOMAIN-CONTAINING PROTEIN 1"/>
    <property type="match status" value="1"/>
</dbReference>
<dbReference type="InterPro" id="IPR011701">
    <property type="entry name" value="MFS"/>
</dbReference>
<feature type="transmembrane region" description="Helical" evidence="25">
    <location>
        <begin position="419"/>
        <end position="439"/>
    </location>
</feature>
<evidence type="ECO:0000256" key="24">
    <source>
        <dbReference type="ARBA" id="ARBA00046376"/>
    </source>
</evidence>
<feature type="transmembrane region" description="Helical" evidence="25">
    <location>
        <begin position="89"/>
        <end position="109"/>
    </location>
</feature>
<dbReference type="InterPro" id="IPR052187">
    <property type="entry name" value="MFSD1"/>
</dbReference>
<comment type="catalytic activity">
    <reaction evidence="16">
        <text>L-lysyl-L-lysine(out) = L-lysyl-L-lysine(in)</text>
        <dbReference type="Rhea" id="RHEA:79403"/>
        <dbReference type="ChEBI" id="CHEBI:229956"/>
    </reaction>
</comment>